<evidence type="ECO:0000313" key="2">
    <source>
        <dbReference type="Proteomes" id="UP001148737"/>
    </source>
</evidence>
<keyword evidence="2" id="KW-1185">Reference proteome</keyword>
<comment type="caution">
    <text evidence="1">The sequence shown here is derived from an EMBL/GenBank/DDBJ whole genome shotgun (WGS) entry which is preliminary data.</text>
</comment>
<evidence type="ECO:0000313" key="1">
    <source>
        <dbReference type="EMBL" id="KAJ3497086.1"/>
    </source>
</evidence>
<dbReference type="Proteomes" id="UP001148737">
    <property type="component" value="Unassembled WGS sequence"/>
</dbReference>
<protein>
    <submittedName>
        <fullName evidence="1">Uncharacterized protein</fullName>
    </submittedName>
</protein>
<proteinExistence type="predicted"/>
<dbReference type="EMBL" id="JANAKD010000139">
    <property type="protein sequence ID" value="KAJ3497086.1"/>
    <property type="molecule type" value="Genomic_DNA"/>
</dbReference>
<name>A0ACC1R2X5_9HYPO</name>
<reference evidence="1" key="1">
    <citation type="submission" date="2022-07" db="EMBL/GenBank/DDBJ databases">
        <title>Genome Sequence of Lecanicillium saksenae.</title>
        <authorList>
            <person name="Buettner E."/>
        </authorList>
    </citation>
    <scope>NUCLEOTIDE SEQUENCE</scope>
    <source>
        <strain evidence="1">VT-O1</strain>
    </source>
</reference>
<organism evidence="1 2">
    <name type="scientific">Lecanicillium saksenae</name>
    <dbReference type="NCBI Taxonomy" id="468837"/>
    <lineage>
        <taxon>Eukaryota</taxon>
        <taxon>Fungi</taxon>
        <taxon>Dikarya</taxon>
        <taxon>Ascomycota</taxon>
        <taxon>Pezizomycotina</taxon>
        <taxon>Sordariomycetes</taxon>
        <taxon>Hypocreomycetidae</taxon>
        <taxon>Hypocreales</taxon>
        <taxon>Cordycipitaceae</taxon>
        <taxon>Lecanicillium</taxon>
    </lineage>
</organism>
<gene>
    <name evidence="1" type="ORF">NLG97_g2168</name>
</gene>
<sequence>MSNIKSTGSFGVVPGTTILAQLQLLVPTFLATLSSITVQEPDWAAINGGNAVVLNWLESLKTAYNSYFDVLVAAEPLLQKASAVAIKTQLMGVLTSAIAAYTK</sequence>
<accession>A0ACC1R2X5</accession>